<evidence type="ECO:0000313" key="11">
    <source>
        <dbReference type="EMBL" id="AEO36626.1"/>
    </source>
</evidence>
<dbReference type="GO" id="GO:0019185">
    <property type="term" value="C:snRNA-activating protein complex"/>
    <property type="evidence" value="ECO:0007669"/>
    <property type="project" value="TreeGrafter"/>
</dbReference>
<evidence type="ECO:0000256" key="3">
    <source>
        <dbReference type="ARBA" id="ARBA00013634"/>
    </source>
</evidence>
<comment type="function">
    <text evidence="8">Part of the SNAPc complex required for the transcription of both RNA polymerase II and III small-nuclear RNA genes. Binds to the proximal sequence element (PSE), a non-TATA-box basal promoter element common to these 2 types of genes. Recruits TBP and BRF2 to the U6 snRNA TATA box.</text>
</comment>
<keyword evidence="6" id="KW-0804">Transcription</keyword>
<dbReference type="InterPro" id="IPR022042">
    <property type="entry name" value="snRNA-activating_su3"/>
</dbReference>
<dbReference type="Pfam" id="PF12251">
    <property type="entry name" value="SNAPC3"/>
    <property type="match status" value="1"/>
</dbReference>
<dbReference type="AlphaFoldDB" id="G3MT08"/>
<dbReference type="PANTHER" id="PTHR13421">
    <property type="entry name" value="SNRNA-ACTIVATING PROTEIN COMPLEX SUBUNIT 3"/>
    <property type="match status" value="1"/>
</dbReference>
<protein>
    <recommendedName>
        <fullName evidence="3">snRNA-activating protein complex subunit 3</fullName>
    </recommendedName>
    <alternativeName>
        <fullName evidence="10">Small nuclear RNA-activating complex polypeptide 3</fullName>
    </alternativeName>
</protein>
<accession>G3MT08</accession>
<evidence type="ECO:0000256" key="1">
    <source>
        <dbReference type="ARBA" id="ARBA00004123"/>
    </source>
</evidence>
<dbReference type="GO" id="GO:0001046">
    <property type="term" value="F:core promoter sequence-specific DNA binding"/>
    <property type="evidence" value="ECO:0007669"/>
    <property type="project" value="TreeGrafter"/>
</dbReference>
<name>G3MT08_AMBMU</name>
<evidence type="ECO:0000256" key="10">
    <source>
        <dbReference type="ARBA" id="ARBA00029606"/>
    </source>
</evidence>
<reference evidence="11" key="1">
    <citation type="journal article" date="2011" name="PLoS ONE">
        <title>A deep insight into the sialotranscriptome of the gulf coast tick, Amblyomma maculatum.</title>
        <authorList>
            <person name="Karim S."/>
            <person name="Singh P."/>
            <person name="Ribeiro J.M."/>
        </authorList>
    </citation>
    <scope>NUCLEOTIDE SEQUENCE</scope>
    <source>
        <tissue evidence="11">Salivary gland</tissue>
    </source>
</reference>
<dbReference type="GO" id="GO:0005634">
    <property type="term" value="C:nucleus"/>
    <property type="evidence" value="ECO:0007669"/>
    <property type="project" value="UniProtKB-SubCell"/>
</dbReference>
<dbReference type="GO" id="GO:0001006">
    <property type="term" value="F:RNA polymerase III type 3 promoter sequence-specific DNA binding"/>
    <property type="evidence" value="ECO:0007669"/>
    <property type="project" value="TreeGrafter"/>
</dbReference>
<evidence type="ECO:0000256" key="4">
    <source>
        <dbReference type="ARBA" id="ARBA00023015"/>
    </source>
</evidence>
<comment type="subunit">
    <text evidence="9">Part of the SNAPc complex composed of 5 subunits: SNAPC1, SNAPC2, SNAPC3, SNAPC4 and SNAPC5. SNAPC3 interacts with SNAPC1.</text>
</comment>
<evidence type="ECO:0000256" key="5">
    <source>
        <dbReference type="ARBA" id="ARBA00023125"/>
    </source>
</evidence>
<dbReference type="EMBL" id="JO845009">
    <property type="protein sequence ID" value="AEO36626.1"/>
    <property type="molecule type" value="mRNA"/>
</dbReference>
<organism evidence="11">
    <name type="scientific">Amblyomma maculatum</name>
    <name type="common">Gulf Coast tick</name>
    <dbReference type="NCBI Taxonomy" id="34609"/>
    <lineage>
        <taxon>Eukaryota</taxon>
        <taxon>Metazoa</taxon>
        <taxon>Ecdysozoa</taxon>
        <taxon>Arthropoda</taxon>
        <taxon>Chelicerata</taxon>
        <taxon>Arachnida</taxon>
        <taxon>Acari</taxon>
        <taxon>Parasitiformes</taxon>
        <taxon>Ixodida</taxon>
        <taxon>Ixodoidea</taxon>
        <taxon>Ixodidae</taxon>
        <taxon>Amblyomminae</taxon>
        <taxon>Amblyomma</taxon>
    </lineage>
</organism>
<proteinExistence type="evidence at transcript level"/>
<comment type="similarity">
    <text evidence="2">Belongs to the SNAPC3/SRD2 family.</text>
</comment>
<comment type="subcellular location">
    <subcellularLocation>
        <location evidence="1">Nucleus</location>
    </subcellularLocation>
</comment>
<keyword evidence="7" id="KW-0539">Nucleus</keyword>
<evidence type="ECO:0000256" key="8">
    <source>
        <dbReference type="ARBA" id="ARBA00025193"/>
    </source>
</evidence>
<evidence type="ECO:0000256" key="7">
    <source>
        <dbReference type="ARBA" id="ARBA00023242"/>
    </source>
</evidence>
<dbReference type="GO" id="GO:0000978">
    <property type="term" value="F:RNA polymerase II cis-regulatory region sequence-specific DNA binding"/>
    <property type="evidence" value="ECO:0007669"/>
    <property type="project" value="TreeGrafter"/>
</dbReference>
<dbReference type="GO" id="GO:0042796">
    <property type="term" value="P:snRNA transcription by RNA polymerase III"/>
    <property type="evidence" value="ECO:0007669"/>
    <property type="project" value="TreeGrafter"/>
</dbReference>
<dbReference type="GO" id="GO:0042795">
    <property type="term" value="P:snRNA transcription by RNA polymerase II"/>
    <property type="evidence" value="ECO:0007669"/>
    <property type="project" value="TreeGrafter"/>
</dbReference>
<keyword evidence="4" id="KW-0805">Transcription regulation</keyword>
<dbReference type="PANTHER" id="PTHR13421:SF16">
    <property type="entry name" value="SNRNA-ACTIVATING PROTEIN COMPLEX SUBUNIT 3"/>
    <property type="match status" value="1"/>
</dbReference>
<keyword evidence="5" id="KW-0238">DNA-binding</keyword>
<evidence type="ECO:0000256" key="2">
    <source>
        <dbReference type="ARBA" id="ARBA00010410"/>
    </source>
</evidence>
<evidence type="ECO:0000256" key="6">
    <source>
        <dbReference type="ARBA" id="ARBA00023163"/>
    </source>
</evidence>
<dbReference type="GO" id="GO:0003681">
    <property type="term" value="F:bent DNA binding"/>
    <property type="evidence" value="ECO:0007669"/>
    <property type="project" value="TreeGrafter"/>
</dbReference>
<sequence length="387" mass="45025">MDAIHEPDDRDWIGEPLKVADFSEEWTHALQASGCGEYDDKDVGEAIMKALNISESALRSLEEDFRMSSLCCGEENLDTTKLPEKTELETLKLLKEDLHEREKDLAYRYKYTQFMRKSCPFLKMNLVGEHTQEKFPETEAVPSGEAVLIVQVFKPVKTPTFKKVRFAYHTYPFRVLSEVAVLGCQTLRDLREKIHCVTDDTSIGDFSDNPDKPQELPASEVYKSGFFYIGDTFYNDMTDPSCRDYSEVIINWAKNPRRGLGPFKKALMEETKFNQLEIRLGYPYVYVHLGNCEHLIVFSNLRMHHIHDSQHLLDYPFVEKCFPVGKRVFCMLCRKNTAKWVTTENERVTEDPFFFCAVCFRKFNYTADNKKIGNFQAFPYLDWNAVM</sequence>
<evidence type="ECO:0000256" key="9">
    <source>
        <dbReference type="ARBA" id="ARBA00025958"/>
    </source>
</evidence>